<dbReference type="Pfam" id="PF00563">
    <property type="entry name" value="EAL"/>
    <property type="match status" value="1"/>
</dbReference>
<dbReference type="InterPro" id="IPR025991">
    <property type="entry name" value="Chemoreceptor_zinc-bind_dom"/>
</dbReference>
<feature type="domain" description="PAS" evidence="2">
    <location>
        <begin position="43"/>
        <end position="73"/>
    </location>
</feature>
<name>G2E1S9_9GAMM</name>
<organism evidence="6 7">
    <name type="scientific">Thiorhodococcus drewsii AZ1</name>
    <dbReference type="NCBI Taxonomy" id="765913"/>
    <lineage>
        <taxon>Bacteria</taxon>
        <taxon>Pseudomonadati</taxon>
        <taxon>Pseudomonadota</taxon>
        <taxon>Gammaproteobacteria</taxon>
        <taxon>Chromatiales</taxon>
        <taxon>Chromatiaceae</taxon>
        <taxon>Thiorhodococcus</taxon>
    </lineage>
</organism>
<dbReference type="PANTHER" id="PTHR44757:SF2">
    <property type="entry name" value="BIOFILM ARCHITECTURE MAINTENANCE PROTEIN MBAA"/>
    <property type="match status" value="1"/>
</dbReference>
<dbReference type="AlphaFoldDB" id="G2E1S9"/>
<dbReference type="SMART" id="SM00267">
    <property type="entry name" value="GGDEF"/>
    <property type="match status" value="1"/>
</dbReference>
<dbReference type="SMART" id="SM00091">
    <property type="entry name" value="PAS"/>
    <property type="match status" value="1"/>
</dbReference>
<dbReference type="SMART" id="SM00052">
    <property type="entry name" value="EAL"/>
    <property type="match status" value="1"/>
</dbReference>
<dbReference type="InterPro" id="IPR035965">
    <property type="entry name" value="PAS-like_dom_sf"/>
</dbReference>
<comment type="cofactor">
    <cofactor evidence="1">
        <name>Mg(2+)</name>
        <dbReference type="ChEBI" id="CHEBI:18420"/>
    </cofactor>
</comment>
<dbReference type="Proteomes" id="UP000004200">
    <property type="component" value="Unassembled WGS sequence"/>
</dbReference>
<dbReference type="PANTHER" id="PTHR44757">
    <property type="entry name" value="DIGUANYLATE CYCLASE DGCP"/>
    <property type="match status" value="1"/>
</dbReference>
<dbReference type="PROSITE" id="PS50887">
    <property type="entry name" value="GGDEF"/>
    <property type="match status" value="1"/>
</dbReference>
<feature type="domain" description="GGDEF" evidence="5">
    <location>
        <begin position="185"/>
        <end position="318"/>
    </location>
</feature>
<evidence type="ECO:0000259" key="3">
    <source>
        <dbReference type="PROSITE" id="PS50113"/>
    </source>
</evidence>
<evidence type="ECO:0000259" key="5">
    <source>
        <dbReference type="PROSITE" id="PS50887"/>
    </source>
</evidence>
<evidence type="ECO:0000259" key="4">
    <source>
        <dbReference type="PROSITE" id="PS50883"/>
    </source>
</evidence>
<dbReference type="NCBIfam" id="TIGR00229">
    <property type="entry name" value="sensory_box"/>
    <property type="match status" value="1"/>
</dbReference>
<dbReference type="InterPro" id="IPR043128">
    <property type="entry name" value="Rev_trsase/Diguanyl_cyclase"/>
</dbReference>
<dbReference type="InterPro" id="IPR035919">
    <property type="entry name" value="EAL_sf"/>
</dbReference>
<dbReference type="Pfam" id="PF13682">
    <property type="entry name" value="CZB"/>
    <property type="match status" value="1"/>
</dbReference>
<dbReference type="InterPro" id="IPR001633">
    <property type="entry name" value="EAL_dom"/>
</dbReference>
<dbReference type="InterPro" id="IPR000700">
    <property type="entry name" value="PAS-assoc_C"/>
</dbReference>
<dbReference type="InterPro" id="IPR000160">
    <property type="entry name" value="GGDEF_dom"/>
</dbReference>
<comment type="caution">
    <text evidence="6">The sequence shown here is derived from an EMBL/GenBank/DDBJ whole genome shotgun (WGS) entry which is preliminary data.</text>
</comment>
<dbReference type="Pfam" id="PF13426">
    <property type="entry name" value="PAS_9"/>
    <property type="match status" value="1"/>
</dbReference>
<dbReference type="STRING" id="765913.ThidrDRAFT_2242"/>
<keyword evidence="7" id="KW-1185">Reference proteome</keyword>
<dbReference type="Gene3D" id="1.20.120.30">
    <property type="entry name" value="Aspartate receptor, ligand-binding domain"/>
    <property type="match status" value="1"/>
</dbReference>
<dbReference type="InterPro" id="IPR052155">
    <property type="entry name" value="Biofilm_reg_signaling"/>
</dbReference>
<reference evidence="6 7" key="1">
    <citation type="submission" date="2011-06" db="EMBL/GenBank/DDBJ databases">
        <title>The draft genome of Thiorhodococcus drewsii AZ1.</title>
        <authorList>
            <consortium name="US DOE Joint Genome Institute (JGI-PGF)"/>
            <person name="Lucas S."/>
            <person name="Han J."/>
            <person name="Lapidus A."/>
            <person name="Cheng J.-F."/>
            <person name="Goodwin L."/>
            <person name="Pitluck S."/>
            <person name="Peters L."/>
            <person name="Land M.L."/>
            <person name="Hauser L."/>
            <person name="Vogl K."/>
            <person name="Liu Z."/>
            <person name="Imhoff J."/>
            <person name="Thiel V."/>
            <person name="Frigaard N.-U."/>
            <person name="Bryant D.A."/>
            <person name="Woyke T.J."/>
        </authorList>
    </citation>
    <scope>NUCLEOTIDE SEQUENCE [LARGE SCALE GENOMIC DNA]</scope>
    <source>
        <strain evidence="6 7">AZ1</strain>
    </source>
</reference>
<dbReference type="SUPFAM" id="SSF55785">
    <property type="entry name" value="PYP-like sensor domain (PAS domain)"/>
    <property type="match status" value="1"/>
</dbReference>
<proteinExistence type="predicted"/>
<dbReference type="InterPro" id="IPR029787">
    <property type="entry name" value="Nucleotide_cyclase"/>
</dbReference>
<dbReference type="Gene3D" id="3.20.20.450">
    <property type="entry name" value="EAL domain"/>
    <property type="match status" value="1"/>
</dbReference>
<dbReference type="PROSITE" id="PS50883">
    <property type="entry name" value="EAL"/>
    <property type="match status" value="1"/>
</dbReference>
<dbReference type="OrthoDB" id="8553030at2"/>
<evidence type="ECO:0000313" key="6">
    <source>
        <dbReference type="EMBL" id="EGV31137.1"/>
    </source>
</evidence>
<dbReference type="Gene3D" id="3.30.70.270">
    <property type="match status" value="1"/>
</dbReference>
<dbReference type="eggNOG" id="COG5001">
    <property type="taxonomic scope" value="Bacteria"/>
</dbReference>
<evidence type="ECO:0000313" key="7">
    <source>
        <dbReference type="Proteomes" id="UP000004200"/>
    </source>
</evidence>
<dbReference type="Pfam" id="PF00990">
    <property type="entry name" value="GGDEF"/>
    <property type="match status" value="1"/>
</dbReference>
<dbReference type="FunFam" id="3.30.70.270:FF:000001">
    <property type="entry name" value="Diguanylate cyclase domain protein"/>
    <property type="match status" value="1"/>
</dbReference>
<sequence>MHGRPTGAVGERFDDGVRAAVGGCFEQCPTLAKLLFGYAREGVLVTDGEGVVVDCNDAFTQVMGHAREEILGRHARTLISGLHGTELFAAIWRELTEKDHWRGEAWSRSKDGRLFPVTLIMTAVRDPEGARQHFLGLVSDLSGQEDQRRHLDYIAHYDPLTGLPNRILLVDRLQRAMEQVACRGTRLTVAYLDLDGFKAINDTYGHEAGDRLLVALARRMPSALRACDTIARLGGDEFVAVLLDLDDSIGEVVLERLRMAASDPVLLGDVVLQVSVSIGVTHYPQAREVDADQLLRQSDQAMYQAKLAGRNSDQLFDPEQAFNLMDRHQCLARIRTALERREFVLYYQPKANMHTGEIFGAEALIRWQHPERGLLLPNAFLPPIEGHAVAVELGEWVIEAALTQLEEWHAVGLHISVSVNLGAYQLQRPDFMDCLRTLLAAHPRVHPSFLELEIVESSALQDIELVAQVINACREIGVQFALDDFGTGYSSLTYLKRLPAASLKIDQTFVRDMLDDPDDLSILEGVLGLAKAFERHAIAEGVETVEHGRLLLQLGCELAQGYGIAVPMPGADLLRWVSAWRPPVVWSTESRVAREDLPVIFAQVEHRAWLRKLEDVVLYGRMLPPPMHVRHCRFGRWLYGEGRVRYGDRPSFERVEIQHRQIHEYANEILDLKWQGREDQAIARLNTLYEARDSLSEALLSLVSTRPR</sequence>
<dbReference type="InterPro" id="IPR000014">
    <property type="entry name" value="PAS"/>
</dbReference>
<dbReference type="NCBIfam" id="TIGR00254">
    <property type="entry name" value="GGDEF"/>
    <property type="match status" value="1"/>
</dbReference>
<dbReference type="PROSITE" id="PS50112">
    <property type="entry name" value="PAS"/>
    <property type="match status" value="1"/>
</dbReference>
<dbReference type="SUPFAM" id="SSF141868">
    <property type="entry name" value="EAL domain-like"/>
    <property type="match status" value="1"/>
</dbReference>
<accession>G2E1S9</accession>
<feature type="domain" description="EAL" evidence="4">
    <location>
        <begin position="327"/>
        <end position="581"/>
    </location>
</feature>
<dbReference type="SUPFAM" id="SSF55073">
    <property type="entry name" value="Nucleotide cyclase"/>
    <property type="match status" value="1"/>
</dbReference>
<feature type="domain" description="PAC" evidence="3">
    <location>
        <begin position="101"/>
        <end position="153"/>
    </location>
</feature>
<dbReference type="RefSeq" id="WP_007040955.1">
    <property type="nucleotide sequence ID" value="NZ_AFWT01000014.1"/>
</dbReference>
<dbReference type="CDD" id="cd00130">
    <property type="entry name" value="PAS"/>
    <property type="match status" value="1"/>
</dbReference>
<dbReference type="Gene3D" id="3.30.450.20">
    <property type="entry name" value="PAS domain"/>
    <property type="match status" value="1"/>
</dbReference>
<evidence type="ECO:0000259" key="2">
    <source>
        <dbReference type="PROSITE" id="PS50112"/>
    </source>
</evidence>
<dbReference type="GO" id="GO:0003824">
    <property type="term" value="F:catalytic activity"/>
    <property type="evidence" value="ECO:0007669"/>
    <property type="project" value="UniProtKB-ARBA"/>
</dbReference>
<dbReference type="CDD" id="cd01948">
    <property type="entry name" value="EAL"/>
    <property type="match status" value="1"/>
</dbReference>
<gene>
    <name evidence="6" type="ORF">ThidrDRAFT_2242</name>
</gene>
<protein>
    <submittedName>
        <fullName evidence="6">Diguanylate cyclase/phosphodiesterase with PAS/PAC sensor(S)</fullName>
    </submittedName>
</protein>
<dbReference type="PROSITE" id="PS50113">
    <property type="entry name" value="PAC"/>
    <property type="match status" value="1"/>
</dbReference>
<dbReference type="CDD" id="cd01949">
    <property type="entry name" value="GGDEF"/>
    <property type="match status" value="1"/>
</dbReference>
<evidence type="ECO:0000256" key="1">
    <source>
        <dbReference type="ARBA" id="ARBA00001946"/>
    </source>
</evidence>
<dbReference type="PATRIC" id="fig|765913.3.peg.2281"/>
<dbReference type="EMBL" id="AFWT01000014">
    <property type="protein sequence ID" value="EGV31137.1"/>
    <property type="molecule type" value="Genomic_DNA"/>
</dbReference>